<keyword evidence="2" id="KW-0238">DNA-binding</keyword>
<evidence type="ECO:0000256" key="1">
    <source>
        <dbReference type="ARBA" id="ARBA00023015"/>
    </source>
</evidence>
<dbReference type="InterPro" id="IPR011711">
    <property type="entry name" value="GntR_C"/>
</dbReference>
<sequence>MGTQQIPEILQIARRITDVTREKILDGEIEEGQRLTESFLADMFGVSRSPIREALRMLAHEGFVELLPYRGARVSVIRLKNVHEHYQLKAMLDGYGCYAAAQKLTEEDFATLANNIEESRCYIEEGDFEGMVSANTAFHSLIIESIDNSLLSQYYNSISQNLRRYAELSLGNIDRWGDVIDGHKAIYDALLNKDAVGAFEAANKHAFEAMDRVTHQIGKKNK</sequence>
<dbReference type="eggNOG" id="COG1802">
    <property type="taxonomic scope" value="Bacteria"/>
</dbReference>
<dbReference type="PRINTS" id="PR00035">
    <property type="entry name" value="HTHGNTR"/>
</dbReference>
<dbReference type="EMBL" id="CP001997">
    <property type="protein sequence ID" value="ADE57421.1"/>
    <property type="molecule type" value="Genomic_DNA"/>
</dbReference>
<dbReference type="InterPro" id="IPR036390">
    <property type="entry name" value="WH_DNA-bd_sf"/>
</dbReference>
<reference evidence="5 6" key="1">
    <citation type="journal article" date="2010" name="Stand. Genomic Sci.">
        <title>Complete genome sequence of Aminobacterium colombiense type strain (ALA-1).</title>
        <authorList>
            <person name="Chertkov O."/>
            <person name="Sikorski J."/>
            <person name="Brambilla E."/>
            <person name="Lapidus A."/>
            <person name="Copeland A."/>
            <person name="Glavina Del Rio T."/>
            <person name="Nolan M."/>
            <person name="Lucas S."/>
            <person name="Tice H."/>
            <person name="Cheng J.F."/>
            <person name="Han C."/>
            <person name="Detter J.C."/>
            <person name="Bruce D."/>
            <person name="Tapia R."/>
            <person name="Goodwin L."/>
            <person name="Pitluck S."/>
            <person name="Liolios K."/>
            <person name="Ivanova N."/>
            <person name="Mavromatis K."/>
            <person name="Ovchinnikova G."/>
            <person name="Pati A."/>
            <person name="Chen A."/>
            <person name="Palaniappan K."/>
            <person name="Land M."/>
            <person name="Hauser L."/>
            <person name="Chang Y.J."/>
            <person name="Jeffries C.D."/>
            <person name="Spring S."/>
            <person name="Rohde M."/>
            <person name="Goker M."/>
            <person name="Bristow J."/>
            <person name="Eisen J.A."/>
            <person name="Markowitz V."/>
            <person name="Hugenholtz P."/>
            <person name="Kyrpides N.C."/>
            <person name="Klenk H.P."/>
        </authorList>
    </citation>
    <scope>NUCLEOTIDE SEQUENCE [LARGE SCALE GENOMIC DNA]</scope>
    <source>
        <strain evidence="6">DSM 12261 / ALA-1</strain>
    </source>
</reference>
<dbReference type="PROSITE" id="PS50949">
    <property type="entry name" value="HTH_GNTR"/>
    <property type="match status" value="1"/>
</dbReference>
<keyword evidence="1" id="KW-0805">Transcription regulation</keyword>
<dbReference type="GO" id="GO:0003677">
    <property type="term" value="F:DNA binding"/>
    <property type="evidence" value="ECO:0007669"/>
    <property type="project" value="UniProtKB-KW"/>
</dbReference>
<evidence type="ECO:0000313" key="6">
    <source>
        <dbReference type="Proteomes" id="UP000002366"/>
    </source>
</evidence>
<dbReference type="InterPro" id="IPR000524">
    <property type="entry name" value="Tscrpt_reg_HTH_GntR"/>
</dbReference>
<dbReference type="InterPro" id="IPR008920">
    <property type="entry name" value="TF_FadR/GntR_C"/>
</dbReference>
<evidence type="ECO:0000256" key="2">
    <source>
        <dbReference type="ARBA" id="ARBA00023125"/>
    </source>
</evidence>
<dbReference type="SMART" id="SM00345">
    <property type="entry name" value="HTH_GNTR"/>
    <property type="match status" value="1"/>
</dbReference>
<dbReference type="Pfam" id="PF00392">
    <property type="entry name" value="GntR"/>
    <property type="match status" value="1"/>
</dbReference>
<name>D5EFT9_AMICL</name>
<dbReference type="SUPFAM" id="SSF48008">
    <property type="entry name" value="GntR ligand-binding domain-like"/>
    <property type="match status" value="1"/>
</dbReference>
<dbReference type="Gene3D" id="1.10.10.10">
    <property type="entry name" value="Winged helix-like DNA-binding domain superfamily/Winged helix DNA-binding domain"/>
    <property type="match status" value="1"/>
</dbReference>
<dbReference type="GO" id="GO:0003700">
    <property type="term" value="F:DNA-binding transcription factor activity"/>
    <property type="evidence" value="ECO:0007669"/>
    <property type="project" value="InterPro"/>
</dbReference>
<evidence type="ECO:0000259" key="4">
    <source>
        <dbReference type="PROSITE" id="PS50949"/>
    </source>
</evidence>
<dbReference type="STRING" id="572547.Amico_1302"/>
<accession>D5EFT9</accession>
<dbReference type="Pfam" id="PF07729">
    <property type="entry name" value="FCD"/>
    <property type="match status" value="1"/>
</dbReference>
<evidence type="ECO:0000256" key="3">
    <source>
        <dbReference type="ARBA" id="ARBA00023163"/>
    </source>
</evidence>
<dbReference type="PANTHER" id="PTHR43537:SF24">
    <property type="entry name" value="GLUCONATE OPERON TRANSCRIPTIONAL REPRESSOR"/>
    <property type="match status" value="1"/>
</dbReference>
<dbReference type="Proteomes" id="UP000002366">
    <property type="component" value="Chromosome"/>
</dbReference>
<dbReference type="HOGENOM" id="CLU_017584_5_2_0"/>
<dbReference type="CDD" id="cd07377">
    <property type="entry name" value="WHTH_GntR"/>
    <property type="match status" value="1"/>
</dbReference>
<dbReference type="RefSeq" id="WP_013048684.1">
    <property type="nucleotide sequence ID" value="NC_014011.1"/>
</dbReference>
<dbReference type="PANTHER" id="PTHR43537">
    <property type="entry name" value="TRANSCRIPTIONAL REGULATOR, GNTR FAMILY"/>
    <property type="match status" value="1"/>
</dbReference>
<dbReference type="KEGG" id="aco:Amico_1302"/>
<gene>
    <name evidence="5" type="ordered locus">Amico_1302</name>
</gene>
<protein>
    <submittedName>
        <fullName evidence="5">Transcriptional regulator, GntR family</fullName>
    </submittedName>
</protein>
<dbReference type="Gene3D" id="1.20.120.530">
    <property type="entry name" value="GntR ligand-binding domain-like"/>
    <property type="match status" value="1"/>
</dbReference>
<proteinExistence type="predicted"/>
<evidence type="ECO:0000313" key="5">
    <source>
        <dbReference type="EMBL" id="ADE57421.1"/>
    </source>
</evidence>
<keyword evidence="3" id="KW-0804">Transcription</keyword>
<keyword evidence="6" id="KW-1185">Reference proteome</keyword>
<feature type="domain" description="HTH gntR-type" evidence="4">
    <location>
        <begin position="10"/>
        <end position="77"/>
    </location>
</feature>
<dbReference type="InterPro" id="IPR036388">
    <property type="entry name" value="WH-like_DNA-bd_sf"/>
</dbReference>
<dbReference type="SMART" id="SM00895">
    <property type="entry name" value="FCD"/>
    <property type="match status" value="1"/>
</dbReference>
<organism evidence="5 6">
    <name type="scientific">Aminobacterium colombiense (strain DSM 12261 / ALA-1)</name>
    <dbReference type="NCBI Taxonomy" id="572547"/>
    <lineage>
        <taxon>Bacteria</taxon>
        <taxon>Thermotogati</taxon>
        <taxon>Synergistota</taxon>
        <taxon>Synergistia</taxon>
        <taxon>Synergistales</taxon>
        <taxon>Aminobacteriaceae</taxon>
        <taxon>Aminobacterium</taxon>
    </lineage>
</organism>
<dbReference type="SUPFAM" id="SSF46785">
    <property type="entry name" value="Winged helix' DNA-binding domain"/>
    <property type="match status" value="1"/>
</dbReference>
<dbReference type="AlphaFoldDB" id="D5EFT9"/>